<sequence length="218" mass="24845">MWPYVFDILSFIVSTAIMFAYRTWLMNRVRQRPTSTVMGTNSLARTAWVERIMQEGRDILAIQTLRNSTMAATLMASTAVLLIMGILNMLANADKIGPTLHVLNSWGSREPGMWIFKLLVLIVNFFIAFFSYSLAVRGYNHVGYLINVPPNAPERHGVTPEIVAHHLNRASDYNSLGMRTYYFSVPLVLWLFGPQWMLASTFILIAVLYRLDHQPAMD</sequence>
<protein>
    <submittedName>
        <fullName evidence="2">DUF599 domain-containing protein</fullName>
    </submittedName>
</protein>
<dbReference type="PANTHER" id="PTHR31168">
    <property type="entry name" value="OS02G0292800 PROTEIN"/>
    <property type="match status" value="1"/>
</dbReference>
<organism evidence="2 3">
    <name type="scientific">Thermithiobacillus plumbiphilus</name>
    <dbReference type="NCBI Taxonomy" id="1729899"/>
    <lineage>
        <taxon>Bacteria</taxon>
        <taxon>Pseudomonadati</taxon>
        <taxon>Pseudomonadota</taxon>
        <taxon>Acidithiobacillia</taxon>
        <taxon>Acidithiobacillales</taxon>
        <taxon>Thermithiobacillaceae</taxon>
        <taxon>Thermithiobacillus</taxon>
    </lineage>
</organism>
<dbReference type="EMBL" id="JBBPCO010000002">
    <property type="protein sequence ID" value="MEK8088771.1"/>
    <property type="molecule type" value="Genomic_DNA"/>
</dbReference>
<dbReference type="InterPro" id="IPR006747">
    <property type="entry name" value="DUF599"/>
</dbReference>
<comment type="caution">
    <text evidence="2">The sequence shown here is derived from an EMBL/GenBank/DDBJ whole genome shotgun (WGS) entry which is preliminary data.</text>
</comment>
<keyword evidence="3" id="KW-1185">Reference proteome</keyword>
<proteinExistence type="predicted"/>
<evidence type="ECO:0000256" key="1">
    <source>
        <dbReference type="SAM" id="Phobius"/>
    </source>
</evidence>
<evidence type="ECO:0000313" key="2">
    <source>
        <dbReference type="EMBL" id="MEK8088771.1"/>
    </source>
</evidence>
<dbReference type="RefSeq" id="WP_341369836.1">
    <property type="nucleotide sequence ID" value="NZ_JBBPCO010000002.1"/>
</dbReference>
<gene>
    <name evidence="2" type="ORF">WOB96_03250</name>
</gene>
<dbReference type="PANTHER" id="PTHR31168:SF1">
    <property type="entry name" value="DUF599 FAMILY PROTEIN"/>
    <property type="match status" value="1"/>
</dbReference>
<keyword evidence="1" id="KW-0812">Transmembrane</keyword>
<feature type="transmembrane region" description="Helical" evidence="1">
    <location>
        <begin position="6"/>
        <end position="25"/>
    </location>
</feature>
<keyword evidence="1" id="KW-0472">Membrane</keyword>
<dbReference type="Proteomes" id="UP001446205">
    <property type="component" value="Unassembled WGS sequence"/>
</dbReference>
<feature type="transmembrane region" description="Helical" evidence="1">
    <location>
        <begin position="113"/>
        <end position="135"/>
    </location>
</feature>
<feature type="transmembrane region" description="Helical" evidence="1">
    <location>
        <begin position="71"/>
        <end position="93"/>
    </location>
</feature>
<reference evidence="2 3" key="1">
    <citation type="submission" date="2024-04" db="EMBL/GenBank/DDBJ databases">
        <authorList>
            <person name="Abashina T."/>
            <person name="Shaikin A."/>
        </authorList>
    </citation>
    <scope>NUCLEOTIDE SEQUENCE [LARGE SCALE GENOMIC DNA]</scope>
    <source>
        <strain evidence="2 3">AAFK</strain>
    </source>
</reference>
<dbReference type="Pfam" id="PF04654">
    <property type="entry name" value="DUF599"/>
    <property type="match status" value="1"/>
</dbReference>
<keyword evidence="1" id="KW-1133">Transmembrane helix</keyword>
<accession>A0ABU9D757</accession>
<evidence type="ECO:0000313" key="3">
    <source>
        <dbReference type="Proteomes" id="UP001446205"/>
    </source>
</evidence>
<feature type="transmembrane region" description="Helical" evidence="1">
    <location>
        <begin position="187"/>
        <end position="209"/>
    </location>
</feature>
<name>A0ABU9D757_9PROT</name>